<feature type="domain" description="NADPH-dependent FMN reductase-like" evidence="3">
    <location>
        <begin position="1"/>
        <end position="124"/>
    </location>
</feature>
<dbReference type="KEGG" id="cpor:BED41_15175"/>
<reference evidence="4" key="1">
    <citation type="submission" date="2016-08" db="EMBL/GenBank/DDBJ databases">
        <title>Complete genome of Cloacibacillus porcorum.</title>
        <authorList>
            <person name="Looft T."/>
            <person name="Bayles D.O."/>
            <person name="Alt D.P."/>
        </authorList>
    </citation>
    <scope>NUCLEOTIDE SEQUENCE [LARGE SCALE GENOMIC DNA]</scope>
    <source>
        <strain evidence="4">CL-84</strain>
    </source>
</reference>
<keyword evidence="5" id="KW-1185">Reference proteome</keyword>
<evidence type="ECO:0000259" key="3">
    <source>
        <dbReference type="Pfam" id="PF03358"/>
    </source>
</evidence>
<dbReference type="OrthoDB" id="5207at2"/>
<dbReference type="InterPro" id="IPR051796">
    <property type="entry name" value="ISF_SsuE-like"/>
</dbReference>
<evidence type="ECO:0000256" key="1">
    <source>
        <dbReference type="ARBA" id="ARBA00022630"/>
    </source>
</evidence>
<dbReference type="GO" id="GO:0016491">
    <property type="term" value="F:oxidoreductase activity"/>
    <property type="evidence" value="ECO:0007669"/>
    <property type="project" value="InterPro"/>
</dbReference>
<organism evidence="4 5">
    <name type="scientific">Cloacibacillus porcorum</name>
    <dbReference type="NCBI Taxonomy" id="1197717"/>
    <lineage>
        <taxon>Bacteria</taxon>
        <taxon>Thermotogati</taxon>
        <taxon>Synergistota</taxon>
        <taxon>Synergistia</taxon>
        <taxon>Synergistales</taxon>
        <taxon>Synergistaceae</taxon>
        <taxon>Cloacibacillus</taxon>
    </lineage>
</organism>
<dbReference type="GeneID" id="83059188"/>
<gene>
    <name evidence="4" type="ORF">BED41_15175</name>
</gene>
<dbReference type="Proteomes" id="UP000093044">
    <property type="component" value="Chromosome"/>
</dbReference>
<name>A0A1B2I8M1_9BACT</name>
<keyword evidence="2" id="KW-0288">FMN</keyword>
<accession>A0A1B2I8M1</accession>
<dbReference type="PANTHER" id="PTHR43278:SF4">
    <property type="entry name" value="NAD(P)H-DEPENDENT FMN-CONTAINING OXIDOREDUCTASE YWQN-RELATED"/>
    <property type="match status" value="1"/>
</dbReference>
<dbReference type="STRING" id="1197717.BED41_15175"/>
<dbReference type="Pfam" id="PF03358">
    <property type="entry name" value="FMN_red"/>
    <property type="match status" value="1"/>
</dbReference>
<evidence type="ECO:0000313" key="5">
    <source>
        <dbReference type="Proteomes" id="UP000093044"/>
    </source>
</evidence>
<evidence type="ECO:0000313" key="4">
    <source>
        <dbReference type="EMBL" id="ANZ46330.1"/>
    </source>
</evidence>
<keyword evidence="1" id="KW-0285">Flavoprotein</keyword>
<protein>
    <recommendedName>
        <fullName evidence="3">NADPH-dependent FMN reductase-like domain-containing protein</fullName>
    </recommendedName>
</protein>
<evidence type="ECO:0000256" key="2">
    <source>
        <dbReference type="ARBA" id="ARBA00022643"/>
    </source>
</evidence>
<dbReference type="InterPro" id="IPR029039">
    <property type="entry name" value="Flavoprotein-like_sf"/>
</dbReference>
<dbReference type="AlphaFoldDB" id="A0A1B2I8M1"/>
<dbReference type="EMBL" id="CP016757">
    <property type="protein sequence ID" value="ANZ46330.1"/>
    <property type="molecule type" value="Genomic_DNA"/>
</dbReference>
<proteinExistence type="predicted"/>
<dbReference type="InterPro" id="IPR005025">
    <property type="entry name" value="FMN_Rdtase-like_dom"/>
</dbReference>
<dbReference type="Gene3D" id="3.40.50.360">
    <property type="match status" value="1"/>
</dbReference>
<dbReference type="PANTHER" id="PTHR43278">
    <property type="entry name" value="NAD(P)H-DEPENDENT FMN-CONTAINING OXIDOREDUCTASE YWQN-RELATED"/>
    <property type="match status" value="1"/>
</dbReference>
<dbReference type="RefSeq" id="WP_066748271.1">
    <property type="nucleotide sequence ID" value="NZ_CAUFKJ010000049.1"/>
</dbReference>
<sequence length="190" mass="21249">MKILALQGSPRLRGNTAILLSQFVNGARAAGGDVEVVNLQEQNIHPCDACDMCECGEREFCVYNDSMREVMKKVKSADALVLATPVWWTGASTLTKIFLDRLYGYKTREYFEGKWIFLITTYFDNHAHIQPLPGADIVGYVIQSVSDFTGMEFLGHLRSAVEGTVLDDTTILDRAFTEGKNFVKVITEIK</sequence>
<dbReference type="SUPFAM" id="SSF52218">
    <property type="entry name" value="Flavoproteins"/>
    <property type="match status" value="1"/>
</dbReference>